<dbReference type="RefSeq" id="WP_309968080.1">
    <property type="nucleotide sequence ID" value="NZ_JAVDWH010000001.1"/>
</dbReference>
<name>A0ABU1UMF9_9ACTN</name>
<keyword evidence="1" id="KW-0812">Transmembrane</keyword>
<organism evidence="2 3">
    <name type="scientific">Aeromicrobium panaciterrae</name>
    <dbReference type="NCBI Taxonomy" id="363861"/>
    <lineage>
        <taxon>Bacteria</taxon>
        <taxon>Bacillati</taxon>
        <taxon>Actinomycetota</taxon>
        <taxon>Actinomycetes</taxon>
        <taxon>Propionibacteriales</taxon>
        <taxon>Nocardioidaceae</taxon>
        <taxon>Aeromicrobium</taxon>
    </lineage>
</organism>
<comment type="caution">
    <text evidence="2">The sequence shown here is derived from an EMBL/GenBank/DDBJ whole genome shotgun (WGS) entry which is preliminary data.</text>
</comment>
<protein>
    <recommendedName>
        <fullName evidence="4">DUF2177 family protein</fullName>
    </recommendedName>
</protein>
<keyword evidence="1" id="KW-1133">Transmembrane helix</keyword>
<evidence type="ECO:0008006" key="4">
    <source>
        <dbReference type="Google" id="ProtNLM"/>
    </source>
</evidence>
<proteinExistence type="predicted"/>
<feature type="transmembrane region" description="Helical" evidence="1">
    <location>
        <begin position="45"/>
        <end position="64"/>
    </location>
</feature>
<evidence type="ECO:0000313" key="3">
    <source>
        <dbReference type="Proteomes" id="UP001257739"/>
    </source>
</evidence>
<accession>A0ABU1UMF9</accession>
<dbReference type="Proteomes" id="UP001257739">
    <property type="component" value="Unassembled WGS sequence"/>
</dbReference>
<keyword evidence="1" id="KW-0472">Membrane</keyword>
<dbReference type="EMBL" id="JAVDWH010000001">
    <property type="protein sequence ID" value="MDR7086373.1"/>
    <property type="molecule type" value="Genomic_DNA"/>
</dbReference>
<keyword evidence="3" id="KW-1185">Reference proteome</keyword>
<reference evidence="2 3" key="1">
    <citation type="submission" date="2023-07" db="EMBL/GenBank/DDBJ databases">
        <title>Sorghum-associated microbial communities from plants grown in Nebraska, USA.</title>
        <authorList>
            <person name="Schachtman D."/>
        </authorList>
    </citation>
    <scope>NUCLEOTIDE SEQUENCE [LARGE SCALE GENOMIC DNA]</scope>
    <source>
        <strain evidence="2 3">BE248</strain>
    </source>
</reference>
<feature type="transmembrane region" description="Helical" evidence="1">
    <location>
        <begin position="104"/>
        <end position="127"/>
    </location>
</feature>
<feature type="transmembrane region" description="Helical" evidence="1">
    <location>
        <begin position="7"/>
        <end position="25"/>
    </location>
</feature>
<gene>
    <name evidence="2" type="ORF">J2X11_001212</name>
</gene>
<sequence>MNVKAVRIMLVVAVVIDVAYWATWFTNRGWVESDTSEAYVAFENAFPLADAWLGLTCVLAFFALGRRSPTALLWLIAAGSSGMYLFCMDVLYDLENDIYGKGAGGIIEAGINLITLAFSVVALRWAWTRRDALLTGSAT</sequence>
<feature type="transmembrane region" description="Helical" evidence="1">
    <location>
        <begin position="71"/>
        <end position="92"/>
    </location>
</feature>
<evidence type="ECO:0000256" key="1">
    <source>
        <dbReference type="SAM" id="Phobius"/>
    </source>
</evidence>
<evidence type="ECO:0000313" key="2">
    <source>
        <dbReference type="EMBL" id="MDR7086373.1"/>
    </source>
</evidence>